<keyword evidence="5" id="KW-0472">Membrane</keyword>
<dbReference type="KEGG" id="asu:Asuc_1844"/>
<dbReference type="Pfam" id="PF24575">
    <property type="entry name" value="TPR_Slam"/>
    <property type="match status" value="1"/>
</dbReference>
<organism evidence="11 12">
    <name type="scientific">Actinobacillus succinogenes (strain ATCC 55618 / DSM 22257 / CCUG 43843 / 130Z)</name>
    <dbReference type="NCBI Taxonomy" id="339671"/>
    <lineage>
        <taxon>Bacteria</taxon>
        <taxon>Pseudomonadati</taxon>
        <taxon>Pseudomonadota</taxon>
        <taxon>Gammaproteobacteria</taxon>
        <taxon>Pasteurellales</taxon>
        <taxon>Pasteurellaceae</taxon>
        <taxon>Actinobacillus</taxon>
    </lineage>
</organism>
<evidence type="ECO:0000256" key="1">
    <source>
        <dbReference type="ARBA" id="ARBA00004571"/>
    </source>
</evidence>
<protein>
    <recommendedName>
        <fullName evidence="13">DUF560 domain-containing protein</fullName>
    </recommendedName>
</protein>
<keyword evidence="3" id="KW-0812">Transmembrane</keyword>
<dbReference type="STRING" id="339671.Asuc_1844"/>
<dbReference type="InterPro" id="IPR057556">
    <property type="entry name" value="TPR_Slam"/>
</dbReference>
<keyword evidence="6" id="KW-0998">Cell outer membrane</keyword>
<accession>A6VQE8</accession>
<dbReference type="HOGENOM" id="CLU_034927_1_0_6"/>
<evidence type="ECO:0000256" key="8">
    <source>
        <dbReference type="SAM" id="SignalP"/>
    </source>
</evidence>
<evidence type="ECO:0000259" key="10">
    <source>
        <dbReference type="Pfam" id="PF24575"/>
    </source>
</evidence>
<dbReference type="Proteomes" id="UP000001114">
    <property type="component" value="Chromosome"/>
</dbReference>
<dbReference type="OrthoDB" id="7525402at2"/>
<keyword evidence="4 8" id="KW-0732">Signal</keyword>
<evidence type="ECO:0000313" key="12">
    <source>
        <dbReference type="Proteomes" id="UP000001114"/>
    </source>
</evidence>
<evidence type="ECO:0008006" key="13">
    <source>
        <dbReference type="Google" id="ProtNLM"/>
    </source>
</evidence>
<feature type="chain" id="PRO_5002701388" description="DUF560 domain-containing protein" evidence="8">
    <location>
        <begin position="22"/>
        <end position="486"/>
    </location>
</feature>
<evidence type="ECO:0000256" key="4">
    <source>
        <dbReference type="ARBA" id="ARBA00022729"/>
    </source>
</evidence>
<dbReference type="AlphaFoldDB" id="A6VQE8"/>
<feature type="signal peptide" evidence="8">
    <location>
        <begin position="1"/>
        <end position="21"/>
    </location>
</feature>
<evidence type="ECO:0000256" key="3">
    <source>
        <dbReference type="ARBA" id="ARBA00022692"/>
    </source>
</evidence>
<keyword evidence="12" id="KW-1185">Reference proteome</keyword>
<proteinExistence type="inferred from homology"/>
<gene>
    <name evidence="11" type="ordered locus">Asuc_1844</name>
</gene>
<dbReference type="EMBL" id="CP000746">
    <property type="protein sequence ID" value="ABR75195.1"/>
    <property type="molecule type" value="Genomic_DNA"/>
</dbReference>
<dbReference type="SUPFAM" id="SSF48452">
    <property type="entry name" value="TPR-like"/>
    <property type="match status" value="1"/>
</dbReference>
<evidence type="ECO:0000313" key="11">
    <source>
        <dbReference type="EMBL" id="ABR75195.1"/>
    </source>
</evidence>
<dbReference type="Pfam" id="PF04575">
    <property type="entry name" value="SlipAM"/>
    <property type="match status" value="1"/>
</dbReference>
<name>A6VQE8_ACTSZ</name>
<evidence type="ECO:0000256" key="7">
    <source>
        <dbReference type="ARBA" id="ARBA00023609"/>
    </source>
</evidence>
<evidence type="ECO:0000259" key="9">
    <source>
        <dbReference type="Pfam" id="PF04575"/>
    </source>
</evidence>
<sequence>MPGFNFFILLFLFFLPISAHATEIAVITEQNTPERNVMEAKPKSIANVEKLPETSLAIDKKTGRGGARNIHTDKNLAEYALNKAIERGHPNMIEKALKIYRTFPNLDPILVKFAEAKIAKARQDYSVAIRLFREIIAERADLNPVRIELAIVLFLDKQDSAAKAQFEKALSDESTPPDIVRLINLYLEALNKRDTWQFNVNAGYMREENVNNVSDSLYIENTAFKKGDSMLPQKAHGIQFYVGFERDFNLMYSHYLHIENLTYGKAYWDNNDYTDITNRTYLGYRHKSAKTAWSVLPFYERQWYATHRYKKATGVRGELNHWLNRNWQISTALEYGKEQYHRNALLDGNNKLASATLVWLRTPRQYFYFGGDYSFQRAQARHYGYDLKTARIGWGQEWERGISTRLGFAVSKREYKADHVLGNVFYFSKPREDDIYNINASLWKRDWHLWGITPKLRFNWKKQRSNFDSLYSYIDRSITVSVEKTF</sequence>
<evidence type="ECO:0000256" key="6">
    <source>
        <dbReference type="ARBA" id="ARBA00023237"/>
    </source>
</evidence>
<feature type="domain" description="Surface lipoprotein assembly modifier C-terminal" evidence="9">
    <location>
        <begin position="196"/>
        <end position="486"/>
    </location>
</feature>
<keyword evidence="2" id="KW-1134">Transmembrane beta strand</keyword>
<evidence type="ECO:0000256" key="5">
    <source>
        <dbReference type="ARBA" id="ARBA00023136"/>
    </source>
</evidence>
<dbReference type="InterPro" id="IPR011990">
    <property type="entry name" value="TPR-like_helical_dom_sf"/>
</dbReference>
<dbReference type="InterPro" id="IPR007655">
    <property type="entry name" value="Slam_C"/>
</dbReference>
<dbReference type="GO" id="GO:0009279">
    <property type="term" value="C:cell outer membrane"/>
    <property type="evidence" value="ECO:0007669"/>
    <property type="project" value="UniProtKB-SubCell"/>
</dbReference>
<comment type="similarity">
    <text evidence="7">Belongs to the Slam family.</text>
</comment>
<comment type="subcellular location">
    <subcellularLocation>
        <location evidence="1">Cell outer membrane</location>
        <topology evidence="1">Multi-pass membrane protein</topology>
    </subcellularLocation>
</comment>
<dbReference type="Gene3D" id="1.25.40.10">
    <property type="entry name" value="Tetratricopeptide repeat domain"/>
    <property type="match status" value="1"/>
</dbReference>
<evidence type="ECO:0000256" key="2">
    <source>
        <dbReference type="ARBA" id="ARBA00022452"/>
    </source>
</evidence>
<feature type="domain" description="Surface lipoprotein assembly modifier N-terminal TPR repeats region" evidence="10">
    <location>
        <begin position="70"/>
        <end position="166"/>
    </location>
</feature>
<dbReference type="eggNOG" id="COG5338">
    <property type="taxonomic scope" value="Bacteria"/>
</dbReference>
<reference evidence="12" key="1">
    <citation type="journal article" date="2010" name="BMC Genomics">
        <title>A genomic perspective on the potential of Actinobacillus succinogenes for industrial succinate production.</title>
        <authorList>
            <person name="McKinlay J.B."/>
            <person name="Laivenieks M."/>
            <person name="Schindler B.D."/>
            <person name="McKinlay A.A."/>
            <person name="Siddaramappa S."/>
            <person name="Challacombe J.F."/>
            <person name="Lowry S.R."/>
            <person name="Clum A."/>
            <person name="Lapidus A.L."/>
            <person name="Burkhart K.B."/>
            <person name="Harkins V."/>
            <person name="Vieille C."/>
        </authorList>
    </citation>
    <scope>NUCLEOTIDE SEQUENCE [LARGE SCALE GENOMIC DNA]</scope>
    <source>
        <strain evidence="12">ATCC 55618 / DSM 22257 / CCUG 43843 / 130Z</strain>
    </source>
</reference>